<name>C6HXG6_9BACT</name>
<dbReference type="InterPro" id="IPR011032">
    <property type="entry name" value="GroES-like_sf"/>
</dbReference>
<dbReference type="NCBIfam" id="TIGR02822">
    <property type="entry name" value="adh_fam_2"/>
    <property type="match status" value="1"/>
</dbReference>
<dbReference type="Gene3D" id="3.40.50.720">
    <property type="entry name" value="NAD(P)-binding Rossmann-like Domain"/>
    <property type="match status" value="1"/>
</dbReference>
<dbReference type="InterPro" id="IPR002328">
    <property type="entry name" value="ADH_Zn_CS"/>
</dbReference>
<dbReference type="EC" id="1.1.1.1" evidence="3"/>
<evidence type="ECO:0000256" key="6">
    <source>
        <dbReference type="ARBA" id="ARBA00023002"/>
    </source>
</evidence>
<dbReference type="PANTHER" id="PTHR42940">
    <property type="entry name" value="ALCOHOL DEHYDROGENASE 1-RELATED"/>
    <property type="match status" value="1"/>
</dbReference>
<comment type="similarity">
    <text evidence="2">Belongs to the zinc-containing alcohol dehydrogenase family.</text>
</comment>
<organism evidence="8 9">
    <name type="scientific">Leptospirillum ferrodiazotrophum</name>
    <dbReference type="NCBI Taxonomy" id="412449"/>
    <lineage>
        <taxon>Bacteria</taxon>
        <taxon>Pseudomonadati</taxon>
        <taxon>Nitrospirota</taxon>
        <taxon>Nitrospiria</taxon>
        <taxon>Nitrospirales</taxon>
        <taxon>Nitrospiraceae</taxon>
        <taxon>Leptospirillum</taxon>
    </lineage>
</organism>
<dbReference type="PROSITE" id="PS00059">
    <property type="entry name" value="ADH_ZINC"/>
    <property type="match status" value="1"/>
</dbReference>
<dbReference type="EMBL" id="GG693873">
    <property type="protein sequence ID" value="EES52718.1"/>
    <property type="molecule type" value="Genomic_DNA"/>
</dbReference>
<dbReference type="InterPro" id="IPR036291">
    <property type="entry name" value="NAD(P)-bd_dom_sf"/>
</dbReference>
<sequence length="350" mass="37302">MSSRSSSMKAFVVRRHGPVGEGSIELVSRPLPVPGPGEILVRVLACGVCRTDLHVVEGDLPVLSGETIPGHEVVGEVVALGPNSRGRFRPGDRVGVAWLYRACGRCAYCLRGDENLCSDPLFTGYHRPGGYAEYLAADESFCYPLSPDEDPLLQAPLLCAGIIGYRAFAQSGLAAGQRLGLYGFGSSAHLVLKLAKSEGLRVFVVTRGGRHRQWAIESGADWVGESAHSRPPEPLDGAILFAPAGDLVPGILSCLDRGGILLTAGIHVTDIPSLNYQRELFFEKRLRSVTANTRQDGLSWLSLASSRSLVPEVTAYDFPRALEALTDLASDRLRGVAVLRVSAPSSGAGS</sequence>
<keyword evidence="6" id="KW-0560">Oxidoreductase</keyword>
<evidence type="ECO:0000313" key="8">
    <source>
        <dbReference type="EMBL" id="EES52718.1"/>
    </source>
</evidence>
<evidence type="ECO:0000256" key="4">
    <source>
        <dbReference type="ARBA" id="ARBA00022723"/>
    </source>
</evidence>
<evidence type="ECO:0000259" key="7">
    <source>
        <dbReference type="SMART" id="SM00829"/>
    </source>
</evidence>
<dbReference type="SUPFAM" id="SSF51735">
    <property type="entry name" value="NAD(P)-binding Rossmann-fold domains"/>
    <property type="match status" value="1"/>
</dbReference>
<evidence type="ECO:0000313" key="9">
    <source>
        <dbReference type="Proteomes" id="UP000009374"/>
    </source>
</evidence>
<dbReference type="GO" id="GO:0005737">
    <property type="term" value="C:cytoplasm"/>
    <property type="evidence" value="ECO:0007669"/>
    <property type="project" value="TreeGrafter"/>
</dbReference>
<evidence type="ECO:0000256" key="1">
    <source>
        <dbReference type="ARBA" id="ARBA00001947"/>
    </source>
</evidence>
<keyword evidence="9" id="KW-1185">Reference proteome</keyword>
<dbReference type="PANTHER" id="PTHR42940:SF8">
    <property type="entry name" value="VACUOLAR PROTEIN SORTING-ASSOCIATED PROTEIN 11"/>
    <property type="match status" value="1"/>
</dbReference>
<dbReference type="GO" id="GO:0008270">
    <property type="term" value="F:zinc ion binding"/>
    <property type="evidence" value="ECO:0007669"/>
    <property type="project" value="InterPro"/>
</dbReference>
<dbReference type="Pfam" id="PF08240">
    <property type="entry name" value="ADH_N"/>
    <property type="match status" value="1"/>
</dbReference>
<protein>
    <recommendedName>
        <fullName evidence="3">alcohol dehydrogenase</fullName>
        <ecNumber evidence="3">1.1.1.1</ecNumber>
    </recommendedName>
</protein>
<reference evidence="8 9" key="1">
    <citation type="journal article" date="2009" name="Appl. Environ. Microbiol.">
        <title>Community genomic and proteomic analyses of chemoautotrophic iron-oxidizing "Leptospirillum rubarum" (Group II) and "Leptospirillum ferrodiazotrophum" (Group III) bacteria in acid mine drainage biofilms.</title>
        <authorList>
            <person name="Goltsman D.S."/>
            <person name="Denef V.J."/>
            <person name="Singer S.W."/>
            <person name="VerBerkmoes N.C."/>
            <person name="Lefsrud M."/>
            <person name="Mueller R.S."/>
            <person name="Dick G.J."/>
            <person name="Sun C.L."/>
            <person name="Wheeler K.E."/>
            <person name="Zemla A."/>
            <person name="Baker B.J."/>
            <person name="Hauser L."/>
            <person name="Land M."/>
            <person name="Shah M.B."/>
            <person name="Thelen M.P."/>
            <person name="Hettich R.L."/>
            <person name="Banfield J.F."/>
        </authorList>
    </citation>
    <scope>NUCLEOTIDE SEQUENCE [LARGE SCALE GENOMIC DNA]</scope>
</reference>
<gene>
    <name evidence="8" type="ORF">UBAL3_92050090</name>
</gene>
<evidence type="ECO:0000256" key="5">
    <source>
        <dbReference type="ARBA" id="ARBA00022833"/>
    </source>
</evidence>
<comment type="cofactor">
    <cofactor evidence="1">
        <name>Zn(2+)</name>
        <dbReference type="ChEBI" id="CHEBI:29105"/>
    </cofactor>
</comment>
<evidence type="ECO:0000256" key="3">
    <source>
        <dbReference type="ARBA" id="ARBA00013190"/>
    </source>
</evidence>
<dbReference type="CDD" id="cd08298">
    <property type="entry name" value="CAD2"/>
    <property type="match status" value="1"/>
</dbReference>
<dbReference type="GO" id="GO:0004022">
    <property type="term" value="F:alcohol dehydrogenase (NAD+) activity"/>
    <property type="evidence" value="ECO:0007669"/>
    <property type="project" value="UniProtKB-EC"/>
</dbReference>
<proteinExistence type="inferred from homology"/>
<dbReference type="Gene3D" id="3.90.180.10">
    <property type="entry name" value="Medium-chain alcohol dehydrogenases, catalytic domain"/>
    <property type="match status" value="1"/>
</dbReference>
<evidence type="ECO:0000256" key="2">
    <source>
        <dbReference type="ARBA" id="ARBA00008072"/>
    </source>
</evidence>
<accession>C6HXG6</accession>
<dbReference type="SUPFAM" id="SSF50129">
    <property type="entry name" value="GroES-like"/>
    <property type="match status" value="1"/>
</dbReference>
<dbReference type="Proteomes" id="UP000009374">
    <property type="component" value="Unassembled WGS sequence"/>
</dbReference>
<dbReference type="InterPro" id="IPR020843">
    <property type="entry name" value="ER"/>
</dbReference>
<dbReference type="InterPro" id="IPR014187">
    <property type="entry name" value="ADH_Zn_typ-2"/>
</dbReference>
<feature type="domain" description="Enoyl reductase (ER)" evidence="7">
    <location>
        <begin position="20"/>
        <end position="339"/>
    </location>
</feature>
<keyword evidence="4" id="KW-0479">Metal-binding</keyword>
<dbReference type="AlphaFoldDB" id="C6HXG6"/>
<dbReference type="InterPro" id="IPR013154">
    <property type="entry name" value="ADH-like_N"/>
</dbReference>
<dbReference type="SMART" id="SM00829">
    <property type="entry name" value="PKS_ER"/>
    <property type="match status" value="1"/>
</dbReference>
<keyword evidence="5" id="KW-0862">Zinc</keyword>